<dbReference type="Proteomes" id="UP001359485">
    <property type="component" value="Unassembled WGS sequence"/>
</dbReference>
<comment type="caution">
    <text evidence="2">The sequence shown here is derived from an EMBL/GenBank/DDBJ whole genome shotgun (WGS) entry which is preliminary data.</text>
</comment>
<proteinExistence type="predicted"/>
<reference evidence="2 3" key="1">
    <citation type="submission" date="2023-09" db="EMBL/GenBank/DDBJ databases">
        <title>Genomes of two closely related lineages of the louse Polyplax serrata with different host specificities.</title>
        <authorList>
            <person name="Martinu J."/>
            <person name="Tarabai H."/>
            <person name="Stefka J."/>
            <person name="Hypsa V."/>
        </authorList>
    </citation>
    <scope>NUCLEOTIDE SEQUENCE [LARGE SCALE GENOMIC DNA]</scope>
    <source>
        <strain evidence="2">98ZLc_SE</strain>
    </source>
</reference>
<gene>
    <name evidence="2" type="ORF">RUM44_001421</name>
</gene>
<evidence type="ECO:0000313" key="3">
    <source>
        <dbReference type="Proteomes" id="UP001359485"/>
    </source>
</evidence>
<evidence type="ECO:0000256" key="1">
    <source>
        <dbReference type="SAM" id="MobiDB-lite"/>
    </source>
</evidence>
<feature type="compositionally biased region" description="Basic and acidic residues" evidence="1">
    <location>
        <begin position="13"/>
        <end position="35"/>
    </location>
</feature>
<sequence length="89" mass="10338">MGSVGEAVAGRSLEGEKSQFNEESSVTKEDKEVRNKAVPQNEGLKYEENVGRKREEIKGEEKKMERKEIECDSKERSEMFRLEKNWTNL</sequence>
<name>A0ABR1AJY7_POLSC</name>
<feature type="region of interest" description="Disordered" evidence="1">
    <location>
        <begin position="1"/>
        <end position="74"/>
    </location>
</feature>
<keyword evidence="3" id="KW-1185">Reference proteome</keyword>
<evidence type="ECO:0000313" key="2">
    <source>
        <dbReference type="EMBL" id="KAK6621614.1"/>
    </source>
</evidence>
<feature type="compositionally biased region" description="Basic and acidic residues" evidence="1">
    <location>
        <begin position="44"/>
        <end position="74"/>
    </location>
</feature>
<protein>
    <submittedName>
        <fullName evidence="2">Uncharacterized protein</fullName>
    </submittedName>
</protein>
<dbReference type="EMBL" id="JAWJWF010000047">
    <property type="protein sequence ID" value="KAK6621614.1"/>
    <property type="molecule type" value="Genomic_DNA"/>
</dbReference>
<accession>A0ABR1AJY7</accession>
<organism evidence="2 3">
    <name type="scientific">Polyplax serrata</name>
    <name type="common">Common mouse louse</name>
    <dbReference type="NCBI Taxonomy" id="468196"/>
    <lineage>
        <taxon>Eukaryota</taxon>
        <taxon>Metazoa</taxon>
        <taxon>Ecdysozoa</taxon>
        <taxon>Arthropoda</taxon>
        <taxon>Hexapoda</taxon>
        <taxon>Insecta</taxon>
        <taxon>Pterygota</taxon>
        <taxon>Neoptera</taxon>
        <taxon>Paraneoptera</taxon>
        <taxon>Psocodea</taxon>
        <taxon>Troctomorpha</taxon>
        <taxon>Phthiraptera</taxon>
        <taxon>Anoplura</taxon>
        <taxon>Polyplacidae</taxon>
        <taxon>Polyplax</taxon>
    </lineage>
</organism>